<dbReference type="PRINTS" id="PR01590">
    <property type="entry name" value="HTHFIS"/>
</dbReference>
<dbReference type="PIRSF" id="PIRSF002097">
    <property type="entry name" value="DNA-binding_Fis"/>
    <property type="match status" value="1"/>
</dbReference>
<dbReference type="SUPFAM" id="SSF46689">
    <property type="entry name" value="Homeodomain-like"/>
    <property type="match status" value="1"/>
</dbReference>
<evidence type="ECO:0000256" key="1">
    <source>
        <dbReference type="ARBA" id="ARBA00008559"/>
    </source>
</evidence>
<sequence>MTKERRTGPIAACVKSSMERYFRDLDGHKTTDVYSMVLAEMEKPLFETVMKHVQGNQCRAADLLGINRNTLRTKLRRYKIPV</sequence>
<gene>
    <name evidence="5" type="ORF">A2140_04855</name>
</gene>
<reference evidence="5 6" key="1">
    <citation type="journal article" date="2016" name="Nat. Commun.">
        <title>Thousands of microbial genomes shed light on interconnected biogeochemical processes in an aquifer system.</title>
        <authorList>
            <person name="Anantharaman K."/>
            <person name="Brown C.T."/>
            <person name="Hug L.A."/>
            <person name="Sharon I."/>
            <person name="Castelle C.J."/>
            <person name="Probst A.J."/>
            <person name="Thomas B.C."/>
            <person name="Singh A."/>
            <person name="Wilkins M.J."/>
            <person name="Karaoz U."/>
            <person name="Brodie E.L."/>
            <person name="Williams K.H."/>
            <person name="Hubbard S.S."/>
            <person name="Banfield J.F."/>
        </authorList>
    </citation>
    <scope>NUCLEOTIDE SEQUENCE [LARGE SCALE GENOMIC DNA]</scope>
</reference>
<dbReference type="Pfam" id="PF02954">
    <property type="entry name" value="HTH_8"/>
    <property type="match status" value="1"/>
</dbReference>
<evidence type="ECO:0000259" key="4">
    <source>
        <dbReference type="Pfam" id="PF02954"/>
    </source>
</evidence>
<dbReference type="InterPro" id="IPR005412">
    <property type="entry name" value="Fis_DNA-bd"/>
</dbReference>
<feature type="domain" description="DNA binding HTH" evidence="4">
    <location>
        <begin position="38"/>
        <end position="78"/>
    </location>
</feature>
<dbReference type="PANTHER" id="PTHR47918:SF1">
    <property type="entry name" value="DNA-BINDING PROTEIN FIS"/>
    <property type="match status" value="1"/>
</dbReference>
<evidence type="ECO:0000256" key="2">
    <source>
        <dbReference type="ARBA" id="ARBA00023125"/>
    </source>
</evidence>
<name>A0A1F6T1P2_9PROT</name>
<dbReference type="EMBL" id="MFSQ01000100">
    <property type="protein sequence ID" value="OGI39044.1"/>
    <property type="molecule type" value="Genomic_DNA"/>
</dbReference>
<organism evidence="5 6">
    <name type="scientific">Candidatus Muproteobacteria bacterium RBG_16_62_13</name>
    <dbReference type="NCBI Taxonomy" id="1817756"/>
    <lineage>
        <taxon>Bacteria</taxon>
        <taxon>Pseudomonadati</taxon>
        <taxon>Pseudomonadota</taxon>
        <taxon>Candidatus Muproteobacteria</taxon>
    </lineage>
</organism>
<evidence type="ECO:0000256" key="3">
    <source>
        <dbReference type="ARBA" id="ARBA00029540"/>
    </source>
</evidence>
<dbReference type="GO" id="GO:0006355">
    <property type="term" value="P:regulation of DNA-templated transcription"/>
    <property type="evidence" value="ECO:0007669"/>
    <property type="project" value="InterPro"/>
</dbReference>
<comment type="caution">
    <text evidence="5">The sequence shown here is derived from an EMBL/GenBank/DDBJ whole genome shotgun (WGS) entry which is preliminary data.</text>
</comment>
<dbReference type="InterPro" id="IPR002197">
    <property type="entry name" value="HTH_Fis"/>
</dbReference>
<accession>A0A1F6T1P2</accession>
<dbReference type="PANTHER" id="PTHR47918">
    <property type="entry name" value="DNA-BINDING PROTEIN FIS"/>
    <property type="match status" value="1"/>
</dbReference>
<evidence type="ECO:0000313" key="5">
    <source>
        <dbReference type="EMBL" id="OGI39044.1"/>
    </source>
</evidence>
<keyword evidence="2" id="KW-0238">DNA-binding</keyword>
<comment type="similarity">
    <text evidence="1">Belongs to the transcriptional regulatory Fis family.</text>
</comment>
<protein>
    <recommendedName>
        <fullName evidence="3">Putative Fis-like DNA-binding protein</fullName>
    </recommendedName>
</protein>
<dbReference type="AlphaFoldDB" id="A0A1F6T1P2"/>
<proteinExistence type="inferred from homology"/>
<dbReference type="STRING" id="1817756.A2140_04855"/>
<dbReference type="Gene3D" id="1.10.10.60">
    <property type="entry name" value="Homeodomain-like"/>
    <property type="match status" value="1"/>
</dbReference>
<dbReference type="InterPro" id="IPR009057">
    <property type="entry name" value="Homeodomain-like_sf"/>
</dbReference>
<dbReference type="GO" id="GO:0043565">
    <property type="term" value="F:sequence-specific DNA binding"/>
    <property type="evidence" value="ECO:0007669"/>
    <property type="project" value="InterPro"/>
</dbReference>
<dbReference type="NCBIfam" id="NF001659">
    <property type="entry name" value="PRK00430.1"/>
    <property type="match status" value="1"/>
</dbReference>
<dbReference type="Proteomes" id="UP000178379">
    <property type="component" value="Unassembled WGS sequence"/>
</dbReference>
<dbReference type="PRINTS" id="PR01591">
    <property type="entry name" value="DNABINDNGFIS"/>
</dbReference>
<dbReference type="InterPro" id="IPR050207">
    <property type="entry name" value="Trans_regulatory_Fis"/>
</dbReference>
<evidence type="ECO:0000313" key="6">
    <source>
        <dbReference type="Proteomes" id="UP000178379"/>
    </source>
</evidence>